<organism evidence="1">
    <name type="scientific">Paenibacillus sp. AN1007</name>
    <dbReference type="NCBI Taxonomy" id="3151385"/>
    <lineage>
        <taxon>Bacteria</taxon>
        <taxon>Bacillati</taxon>
        <taxon>Bacillota</taxon>
        <taxon>Bacilli</taxon>
        <taxon>Bacillales</taxon>
        <taxon>Paenibacillaceae</taxon>
        <taxon>Paenibacillus</taxon>
    </lineage>
</organism>
<dbReference type="EMBL" id="CP159992">
    <property type="protein sequence ID" value="XCP94351.1"/>
    <property type="molecule type" value="Genomic_DNA"/>
</dbReference>
<sequence>MGQAVYRGNVTAGGVSGVHYITADLADVSVQSIPGSVYASSYSGINGTFFSGSTLVGIAAKQGGVQVRDSGASNNYGLYSRSTLVSYNYGGSTCGVALLNAIKDFHYGLSSINWAIGGIGLYLSDTFSGTEAQQRQAYIDKCVAVEHAQSVNSFENSAKINRTAIGFNYSTKKVTMLYLKSGSAWDCRKVLKALGCDNGILLDSGTSSQMKANTTKVNTKTNSVYSMVAVQPSSWA</sequence>
<name>A0AAU8N9M4_9BACL</name>
<evidence type="ECO:0000313" key="1">
    <source>
        <dbReference type="EMBL" id="XCP94351.1"/>
    </source>
</evidence>
<dbReference type="AlphaFoldDB" id="A0AAU8N9M4"/>
<gene>
    <name evidence="1" type="ORF">ABXS70_24980</name>
</gene>
<protein>
    <recommendedName>
        <fullName evidence="2">Phosphodiester glycosidase domain-containing protein</fullName>
    </recommendedName>
</protein>
<evidence type="ECO:0008006" key="2">
    <source>
        <dbReference type="Google" id="ProtNLM"/>
    </source>
</evidence>
<proteinExistence type="predicted"/>
<accession>A0AAU8N9M4</accession>
<dbReference type="RefSeq" id="WP_366291718.1">
    <property type="nucleotide sequence ID" value="NZ_CP159992.1"/>
</dbReference>
<reference evidence="1" key="1">
    <citation type="submission" date="2024-05" db="EMBL/GenBank/DDBJ databases">
        <title>Draft genome assemblies of 36 bacteria isolated from hibernating arctic ground squirrels.</title>
        <authorList>
            <person name="McKee H."/>
            <person name="Mullen L."/>
            <person name="Drown D.M."/>
            <person name="Duddleston K.N."/>
        </authorList>
    </citation>
    <scope>NUCLEOTIDE SEQUENCE</scope>
    <source>
        <strain evidence="1">AN1007</strain>
    </source>
</reference>